<comment type="similarity">
    <text evidence="1">Belongs to the aspartate/glutamate racemases family.</text>
</comment>
<organism evidence="3 4">
    <name type="scientific">Niastella vici</name>
    <dbReference type="NCBI Taxonomy" id="1703345"/>
    <lineage>
        <taxon>Bacteria</taxon>
        <taxon>Pseudomonadati</taxon>
        <taxon>Bacteroidota</taxon>
        <taxon>Chitinophagia</taxon>
        <taxon>Chitinophagales</taxon>
        <taxon>Chitinophagaceae</taxon>
        <taxon>Niastella</taxon>
    </lineage>
</organism>
<gene>
    <name evidence="3" type="ORF">A3860_21665</name>
</gene>
<dbReference type="RefSeq" id="WP_081147209.1">
    <property type="nucleotide sequence ID" value="NZ_LVYD01000043.1"/>
</dbReference>
<dbReference type="PANTHER" id="PTHR21198:SF7">
    <property type="entry name" value="ASPARTATE-GLUTAMATE RACEMASE FAMILY"/>
    <property type="match status" value="1"/>
</dbReference>
<dbReference type="InterPro" id="IPR001920">
    <property type="entry name" value="Asp/Glu_race"/>
</dbReference>
<evidence type="ECO:0000313" key="3">
    <source>
        <dbReference type="EMBL" id="OQP64029.1"/>
    </source>
</evidence>
<dbReference type="GO" id="GO:0047661">
    <property type="term" value="F:amino-acid racemase activity"/>
    <property type="evidence" value="ECO:0007669"/>
    <property type="project" value="InterPro"/>
</dbReference>
<dbReference type="InterPro" id="IPR015942">
    <property type="entry name" value="Asp/Glu/hydantoin_racemase"/>
</dbReference>
<dbReference type="PANTHER" id="PTHR21198">
    <property type="entry name" value="GLUTAMATE RACEMASE"/>
    <property type="match status" value="1"/>
</dbReference>
<dbReference type="SUPFAM" id="SSF53681">
    <property type="entry name" value="Aspartate/glutamate racemase"/>
    <property type="match status" value="2"/>
</dbReference>
<comment type="caution">
    <text evidence="3">The sequence shown here is derived from an EMBL/GenBank/DDBJ whole genome shotgun (WGS) entry which is preliminary data.</text>
</comment>
<dbReference type="OrthoDB" id="9803739at2"/>
<evidence type="ECO:0000256" key="2">
    <source>
        <dbReference type="ARBA" id="ARBA00023235"/>
    </source>
</evidence>
<dbReference type="Pfam" id="PF01177">
    <property type="entry name" value="Asp_Glu_race"/>
    <property type="match status" value="1"/>
</dbReference>
<sequence>MKTIGLIGGTSWVSTIDYYKLINQLTNEQLGGVHAAKLILYSLNFGEIKALLDEDNWERIAEIYISVATVLKEAGAECIALAANTPHMIAGKLQQAVDLPLIHIAQATAKAISETGIKKVALLGTRFVMENTFYSEILSQHGIETIVPGTPDRTYINNSIFSEMAKGVFTAETKATYLELIDRLISKGAEGIVFACTEIPILLKDTNVPVKTFDTTFIHALAIVAFAMAH</sequence>
<evidence type="ECO:0000313" key="4">
    <source>
        <dbReference type="Proteomes" id="UP000192796"/>
    </source>
</evidence>
<dbReference type="Gene3D" id="3.40.50.1860">
    <property type="match status" value="2"/>
</dbReference>
<name>A0A1V9G084_9BACT</name>
<protein>
    <submittedName>
        <fullName evidence="3">Aspartate racemase</fullName>
    </submittedName>
</protein>
<proteinExistence type="inferred from homology"/>
<dbReference type="InterPro" id="IPR004380">
    <property type="entry name" value="Asp_race"/>
</dbReference>
<keyword evidence="4" id="KW-1185">Reference proteome</keyword>
<dbReference type="NCBIfam" id="TIGR00035">
    <property type="entry name" value="asp_race"/>
    <property type="match status" value="1"/>
</dbReference>
<accession>A0A1V9G084</accession>
<dbReference type="EMBL" id="LVYD01000043">
    <property type="protein sequence ID" value="OQP64029.1"/>
    <property type="molecule type" value="Genomic_DNA"/>
</dbReference>
<keyword evidence="2" id="KW-0413">Isomerase</keyword>
<evidence type="ECO:0000256" key="1">
    <source>
        <dbReference type="ARBA" id="ARBA00007847"/>
    </source>
</evidence>
<reference evidence="3 4" key="1">
    <citation type="submission" date="2016-03" db="EMBL/GenBank/DDBJ databases">
        <title>Niastella vici sp. nov., isolated from farmland soil.</title>
        <authorList>
            <person name="Chen L."/>
            <person name="Wang D."/>
            <person name="Yang S."/>
            <person name="Wang G."/>
        </authorList>
    </citation>
    <scope>NUCLEOTIDE SEQUENCE [LARGE SCALE GENOMIC DNA]</scope>
    <source>
        <strain evidence="3 4">DJ57</strain>
    </source>
</reference>
<dbReference type="STRING" id="1703345.A3860_21665"/>
<dbReference type="AlphaFoldDB" id="A0A1V9G084"/>
<dbReference type="Proteomes" id="UP000192796">
    <property type="component" value="Unassembled WGS sequence"/>
</dbReference>